<dbReference type="Proteomes" id="UP000494160">
    <property type="component" value="Unassembled WGS sequence"/>
</dbReference>
<dbReference type="FunFam" id="3.40.50.720:FF:000084">
    <property type="entry name" value="Short-chain dehydrogenase reductase"/>
    <property type="match status" value="1"/>
</dbReference>
<feature type="binding site" evidence="8">
    <location>
        <position position="33"/>
    </location>
    <ligand>
        <name>NAD(+)</name>
        <dbReference type="ChEBI" id="CHEBI:57540"/>
    </ligand>
</feature>
<dbReference type="EC" id="1.1.1.304" evidence="3"/>
<dbReference type="InterPro" id="IPR020904">
    <property type="entry name" value="Sc_DH/Rdtase_CS"/>
</dbReference>
<dbReference type="GO" id="GO:0008206">
    <property type="term" value="P:bile acid metabolic process"/>
    <property type="evidence" value="ECO:0007669"/>
    <property type="project" value="UniProtKB-ARBA"/>
</dbReference>
<feature type="binding site" evidence="8">
    <location>
        <begin position="182"/>
        <end position="187"/>
    </location>
    <ligand>
        <name>NAD(+)</name>
        <dbReference type="ChEBI" id="CHEBI:57540"/>
    </ligand>
</feature>
<dbReference type="Gene3D" id="3.40.50.720">
    <property type="entry name" value="NAD(P)-binding Rossmann-like Domain"/>
    <property type="match status" value="1"/>
</dbReference>
<dbReference type="InterPro" id="IPR014007">
    <property type="entry name" value="23BDH"/>
</dbReference>
<evidence type="ECO:0000256" key="7">
    <source>
        <dbReference type="PIRSR" id="PIRSR614007-1"/>
    </source>
</evidence>
<gene>
    <name evidence="10" type="ORF">SN811_13240</name>
</gene>
<evidence type="ECO:0000313" key="10">
    <source>
        <dbReference type="EMBL" id="GET12824.1"/>
    </source>
</evidence>
<evidence type="ECO:0000256" key="2">
    <source>
        <dbReference type="ARBA" id="ARBA00006484"/>
    </source>
</evidence>
<comment type="caution">
    <text evidence="10">The sequence shown here is derived from an EMBL/GenBank/DDBJ whole genome shotgun (WGS) entry which is preliminary data.</text>
</comment>
<dbReference type="Pfam" id="PF00106">
    <property type="entry name" value="adh_short"/>
    <property type="match status" value="1"/>
</dbReference>
<dbReference type="PROSITE" id="PS00061">
    <property type="entry name" value="ADH_SHORT"/>
    <property type="match status" value="1"/>
</dbReference>
<dbReference type="GO" id="GO:0052588">
    <property type="term" value="F:diacetyl reductase ((S)-acetoin forming) (NAD+) activity"/>
    <property type="evidence" value="ECO:0007669"/>
    <property type="project" value="UniProtKB-EC"/>
</dbReference>
<dbReference type="InterPro" id="IPR002347">
    <property type="entry name" value="SDR_fam"/>
</dbReference>
<sequence>MGKLAIVTGAGQGIGEAIAYRLAKDGYAVAVADINRETADKVTATINKTGGQAKAYYLDVAQRNEVFDLVAKATADLGELAVFVNNAGVAFIDTFVDSDPQKVERLLDVNLKGTYWGIQAAAKRFIKQGKGGSIINAASLAGVEASALQSAYSASKFGIRGLTQSAAKELAQYKITVNAYNPGVVRTPLRDSIDETTSKIKGLTVPQQQANVLTEIALGREAQADDVAKLVSWLASSEAEYITANLSWLTAGCVIYNVASCLKS</sequence>
<evidence type="ECO:0000256" key="5">
    <source>
        <dbReference type="ARBA" id="ARBA00023027"/>
    </source>
</evidence>
<dbReference type="PRINTS" id="PR00081">
    <property type="entry name" value="GDHRDH"/>
</dbReference>
<dbReference type="GO" id="GO:0045150">
    <property type="term" value="P:acetoin catabolic process"/>
    <property type="evidence" value="ECO:0007669"/>
    <property type="project" value="InterPro"/>
</dbReference>
<proteinExistence type="inferred from homology"/>
<evidence type="ECO:0000256" key="6">
    <source>
        <dbReference type="ARBA" id="ARBA00047315"/>
    </source>
</evidence>
<accession>A0A6F9Y5J0</accession>
<protein>
    <recommendedName>
        <fullName evidence="3">diacetyl reductase [(S)-acetoin forming]</fullName>
        <ecNumber evidence="3">1.1.1.304</ecNumber>
    </recommendedName>
</protein>
<dbReference type="GO" id="GO:0048038">
    <property type="term" value="F:quinone binding"/>
    <property type="evidence" value="ECO:0007669"/>
    <property type="project" value="TreeGrafter"/>
</dbReference>
<dbReference type="EMBL" id="BLAP01000050">
    <property type="protein sequence ID" value="GET12824.1"/>
    <property type="molecule type" value="Genomic_DNA"/>
</dbReference>
<organism evidence="10 11">
    <name type="scientific">Ligilactobacillus agilis</name>
    <dbReference type="NCBI Taxonomy" id="1601"/>
    <lineage>
        <taxon>Bacteria</taxon>
        <taxon>Bacillati</taxon>
        <taxon>Bacillota</taxon>
        <taxon>Bacilli</taxon>
        <taxon>Lactobacillales</taxon>
        <taxon>Lactobacillaceae</taxon>
        <taxon>Ligilactobacillus</taxon>
    </lineage>
</organism>
<evidence type="ECO:0000256" key="3">
    <source>
        <dbReference type="ARBA" id="ARBA00012848"/>
    </source>
</evidence>
<evidence type="ECO:0000256" key="1">
    <source>
        <dbReference type="ARBA" id="ARBA00003200"/>
    </source>
</evidence>
<evidence type="ECO:0000313" key="11">
    <source>
        <dbReference type="Proteomes" id="UP000494160"/>
    </source>
</evidence>
<dbReference type="NCBIfam" id="TIGR02415">
    <property type="entry name" value="23BDH"/>
    <property type="match status" value="1"/>
</dbReference>
<evidence type="ECO:0000256" key="9">
    <source>
        <dbReference type="RuleBase" id="RU000363"/>
    </source>
</evidence>
<feature type="binding site" evidence="8">
    <location>
        <position position="156"/>
    </location>
    <ligand>
        <name>NAD(+)</name>
        <dbReference type="ChEBI" id="CHEBI:57540"/>
    </ligand>
</feature>
<dbReference type="AlphaFoldDB" id="A0A6F9Y5J0"/>
<dbReference type="PANTHER" id="PTHR42760:SF121">
    <property type="entry name" value="3-OXOACYL-(ACYL-CARRIER-PROTEIN) REDUCTASE"/>
    <property type="match status" value="1"/>
</dbReference>
<feature type="binding site" evidence="8">
    <location>
        <begin position="12"/>
        <end position="14"/>
    </location>
    <ligand>
        <name>NAD(+)</name>
        <dbReference type="ChEBI" id="CHEBI:57540"/>
    </ligand>
</feature>
<evidence type="ECO:0000256" key="8">
    <source>
        <dbReference type="PIRSR" id="PIRSR614007-2"/>
    </source>
</evidence>
<dbReference type="GO" id="GO:0006633">
    <property type="term" value="P:fatty acid biosynthetic process"/>
    <property type="evidence" value="ECO:0007669"/>
    <property type="project" value="TreeGrafter"/>
</dbReference>
<comment type="catalytic activity">
    <reaction evidence="6">
        <text>(S)-acetoin + NAD(+) = diacetyl + NADH + H(+)</text>
        <dbReference type="Rhea" id="RHEA:27286"/>
        <dbReference type="ChEBI" id="CHEBI:15378"/>
        <dbReference type="ChEBI" id="CHEBI:15687"/>
        <dbReference type="ChEBI" id="CHEBI:16583"/>
        <dbReference type="ChEBI" id="CHEBI:57540"/>
        <dbReference type="ChEBI" id="CHEBI:57945"/>
        <dbReference type="EC" id="1.1.1.304"/>
    </reaction>
</comment>
<comment type="similarity">
    <text evidence="2 9">Belongs to the short-chain dehydrogenases/reductases (SDR) family.</text>
</comment>
<dbReference type="InterPro" id="IPR036291">
    <property type="entry name" value="NAD(P)-bd_dom_sf"/>
</dbReference>
<dbReference type="SUPFAM" id="SSF51735">
    <property type="entry name" value="NAD(P)-binding Rossmann-fold domains"/>
    <property type="match status" value="1"/>
</dbReference>
<feature type="binding site" evidence="8">
    <location>
        <begin position="59"/>
        <end position="60"/>
    </location>
    <ligand>
        <name>NAD(+)</name>
        <dbReference type="ChEBI" id="CHEBI:57540"/>
    </ligand>
</feature>
<evidence type="ECO:0000256" key="4">
    <source>
        <dbReference type="ARBA" id="ARBA00023002"/>
    </source>
</evidence>
<dbReference type="PANTHER" id="PTHR42760">
    <property type="entry name" value="SHORT-CHAIN DEHYDROGENASES/REDUCTASES FAMILY MEMBER"/>
    <property type="match status" value="1"/>
</dbReference>
<feature type="active site" description="Proton acceptor" evidence="7">
    <location>
        <position position="152"/>
    </location>
</feature>
<dbReference type="PRINTS" id="PR00080">
    <property type="entry name" value="SDRFAMILY"/>
</dbReference>
<keyword evidence="5 8" id="KW-0520">NAD</keyword>
<reference evidence="10 11" key="1">
    <citation type="submission" date="2019-10" db="EMBL/GenBank/DDBJ databases">
        <title>Lactobacillus agilis SN811 Whole Genome Sequencing Project.</title>
        <authorList>
            <person name="Suzuki S."/>
            <person name="Endo A."/>
            <person name="Maeno S."/>
            <person name="Shiwa Y."/>
            <person name="Matsutani M."/>
            <person name="Kajikawa A."/>
        </authorList>
    </citation>
    <scope>NUCLEOTIDE SEQUENCE [LARGE SCALE GENOMIC DNA]</scope>
    <source>
        <strain evidence="10 11">SN811</strain>
    </source>
</reference>
<keyword evidence="4" id="KW-0560">Oxidoreductase</keyword>
<comment type="function">
    <text evidence="1">Catalyzes the irreversible reduction of 2,3-butanediol to (S)-acetoin in the presence of NADH.</text>
</comment>
<feature type="binding site" evidence="8">
    <location>
        <position position="86"/>
    </location>
    <ligand>
        <name>NAD(+)</name>
        <dbReference type="ChEBI" id="CHEBI:57540"/>
    </ligand>
</feature>
<feature type="binding site" evidence="8">
    <location>
        <position position="152"/>
    </location>
    <ligand>
        <name>NAD(+)</name>
        <dbReference type="ChEBI" id="CHEBI:57540"/>
    </ligand>
</feature>
<name>A0A6F9Y5J0_9LACO</name>